<dbReference type="PANTHER" id="PTHR24198:SF165">
    <property type="entry name" value="ANKYRIN REPEAT-CONTAINING PROTEIN-RELATED"/>
    <property type="match status" value="1"/>
</dbReference>
<feature type="repeat" description="ANK" evidence="3">
    <location>
        <begin position="181"/>
        <end position="213"/>
    </location>
</feature>
<dbReference type="CDD" id="cd14688">
    <property type="entry name" value="bZIP_YAP"/>
    <property type="match status" value="1"/>
</dbReference>
<feature type="domain" description="BZIP" evidence="4">
    <location>
        <begin position="14"/>
        <end position="29"/>
    </location>
</feature>
<evidence type="ECO:0000256" key="2">
    <source>
        <dbReference type="ARBA" id="ARBA00023043"/>
    </source>
</evidence>
<proteinExistence type="predicted"/>
<keyword evidence="1" id="KW-0677">Repeat</keyword>
<reference evidence="5 6" key="1">
    <citation type="journal article" date="2013" name="BMC Genomics">
        <title>Genomics-driven discovery of the pneumocandin biosynthetic gene cluster in the fungus Glarea lozoyensis.</title>
        <authorList>
            <person name="Chen L."/>
            <person name="Yue Q."/>
            <person name="Zhang X."/>
            <person name="Xiang M."/>
            <person name="Wang C."/>
            <person name="Li S."/>
            <person name="Che Y."/>
            <person name="Ortiz-Lopez F.J."/>
            <person name="Bills G.F."/>
            <person name="Liu X."/>
            <person name="An Z."/>
        </authorList>
    </citation>
    <scope>NUCLEOTIDE SEQUENCE [LARGE SCALE GENOMIC DNA]</scope>
    <source>
        <strain evidence="6">ATCC 20868 / MF5171</strain>
    </source>
</reference>
<dbReference type="HOGENOM" id="CLU_054967_0_0_1"/>
<dbReference type="Pfam" id="PF13637">
    <property type="entry name" value="Ank_4"/>
    <property type="match status" value="1"/>
</dbReference>
<dbReference type="AlphaFoldDB" id="S3DCP3"/>
<dbReference type="Proteomes" id="UP000016922">
    <property type="component" value="Unassembled WGS sequence"/>
</dbReference>
<dbReference type="GeneID" id="19469575"/>
<dbReference type="Pfam" id="PF12796">
    <property type="entry name" value="Ank_2"/>
    <property type="match status" value="1"/>
</dbReference>
<evidence type="ECO:0000259" key="4">
    <source>
        <dbReference type="PROSITE" id="PS00036"/>
    </source>
</evidence>
<dbReference type="SUPFAM" id="SSF48403">
    <property type="entry name" value="Ankyrin repeat"/>
    <property type="match status" value="1"/>
</dbReference>
<evidence type="ECO:0000256" key="1">
    <source>
        <dbReference type="ARBA" id="ARBA00022737"/>
    </source>
</evidence>
<dbReference type="STRING" id="1116229.S3DCP3"/>
<dbReference type="InterPro" id="IPR004827">
    <property type="entry name" value="bZIP"/>
</dbReference>
<evidence type="ECO:0000313" key="5">
    <source>
        <dbReference type="EMBL" id="EPE34834.1"/>
    </source>
</evidence>
<feature type="repeat" description="ANK" evidence="3">
    <location>
        <begin position="214"/>
        <end position="246"/>
    </location>
</feature>
<gene>
    <name evidence="5" type="ORF">GLAREA_10529</name>
</gene>
<dbReference type="OrthoDB" id="3504706at2759"/>
<keyword evidence="6" id="KW-1185">Reference proteome</keyword>
<dbReference type="eggNOG" id="KOG0504">
    <property type="taxonomic scope" value="Eukaryota"/>
</dbReference>
<dbReference type="Gene3D" id="1.25.40.20">
    <property type="entry name" value="Ankyrin repeat-containing domain"/>
    <property type="match status" value="1"/>
</dbReference>
<dbReference type="GO" id="GO:0003700">
    <property type="term" value="F:DNA-binding transcription factor activity"/>
    <property type="evidence" value="ECO:0007669"/>
    <property type="project" value="InterPro"/>
</dbReference>
<dbReference type="KEGG" id="glz:GLAREA_10529"/>
<dbReference type="InterPro" id="IPR002110">
    <property type="entry name" value="Ankyrin_rpt"/>
</dbReference>
<protein>
    <submittedName>
        <fullName evidence="5">Ankyrin repeat-containing protein</fullName>
    </submittedName>
</protein>
<accession>S3DCP3</accession>
<feature type="repeat" description="ANK" evidence="3">
    <location>
        <begin position="284"/>
        <end position="316"/>
    </location>
</feature>
<dbReference type="GO" id="GO:0005737">
    <property type="term" value="C:cytoplasm"/>
    <property type="evidence" value="ECO:0007669"/>
    <property type="project" value="TreeGrafter"/>
</dbReference>
<dbReference type="PROSITE" id="PS50297">
    <property type="entry name" value="ANK_REP_REGION"/>
    <property type="match status" value="2"/>
</dbReference>
<dbReference type="EMBL" id="KE145355">
    <property type="protein sequence ID" value="EPE34834.1"/>
    <property type="molecule type" value="Genomic_DNA"/>
</dbReference>
<dbReference type="RefSeq" id="XP_008077821.1">
    <property type="nucleotide sequence ID" value="XM_008079630.1"/>
</dbReference>
<organism evidence="5 6">
    <name type="scientific">Glarea lozoyensis (strain ATCC 20868 / MF5171)</name>
    <dbReference type="NCBI Taxonomy" id="1116229"/>
    <lineage>
        <taxon>Eukaryota</taxon>
        <taxon>Fungi</taxon>
        <taxon>Dikarya</taxon>
        <taxon>Ascomycota</taxon>
        <taxon>Pezizomycotina</taxon>
        <taxon>Leotiomycetes</taxon>
        <taxon>Helotiales</taxon>
        <taxon>Helotiaceae</taxon>
        <taxon>Glarea</taxon>
    </lineage>
</organism>
<name>S3DCP3_GLAL2</name>
<dbReference type="InterPro" id="IPR036770">
    <property type="entry name" value="Ankyrin_rpt-contain_sf"/>
</dbReference>
<keyword evidence="2 3" id="KW-0040">ANK repeat</keyword>
<sequence length="334" mass="37274">MNHNIQLPADAIERRRLQNRVAQRKFRQKRLYKSIDPASIENPSSIVSIPAPEHQRVITTTTDTSNAITSDFFSSTETFDSLVNPPHQHHDSPRLEAGHFEEWDVAAMDSILASNNISFSTDDGSNFHLNMTPQDISPFTPIASTFLGPHSSNDVASRPPPISPQPVELDHNLLGSAHDKGWLSTIHIAARTGNDLILKILIQQDTDLNEKDSNGRTPLIYAVIEDHQTIVTALLAHGARINEMDCDDRSALHWAVLHCREDILKTLLEHKEEQELDVDAPDFSGWTPMHMAVHANFEAGVKMLLDCGANINIKARYCPYAEKLIPGLLTRKPT</sequence>
<dbReference type="PANTHER" id="PTHR24198">
    <property type="entry name" value="ANKYRIN REPEAT AND PROTEIN KINASE DOMAIN-CONTAINING PROTEIN"/>
    <property type="match status" value="1"/>
</dbReference>
<dbReference type="SMART" id="SM00248">
    <property type="entry name" value="ANK"/>
    <property type="match status" value="4"/>
</dbReference>
<evidence type="ECO:0000313" key="6">
    <source>
        <dbReference type="Proteomes" id="UP000016922"/>
    </source>
</evidence>
<dbReference type="PROSITE" id="PS50088">
    <property type="entry name" value="ANK_REPEAT"/>
    <property type="match status" value="3"/>
</dbReference>
<dbReference type="PROSITE" id="PS00036">
    <property type="entry name" value="BZIP_BASIC"/>
    <property type="match status" value="1"/>
</dbReference>
<evidence type="ECO:0000256" key="3">
    <source>
        <dbReference type="PROSITE-ProRule" id="PRU00023"/>
    </source>
</evidence>